<keyword evidence="3" id="KW-0175">Coiled coil</keyword>
<dbReference type="InterPro" id="IPR001610">
    <property type="entry name" value="PAC"/>
</dbReference>
<dbReference type="RefSeq" id="WP_256401068.1">
    <property type="nucleotide sequence ID" value="NZ_JANHJR010000003.1"/>
</dbReference>
<accession>A0ABD6DNK8</accession>
<feature type="domain" description="PAC" evidence="5">
    <location>
        <begin position="693"/>
        <end position="743"/>
    </location>
</feature>
<dbReference type="EMBL" id="JBHUDO010000003">
    <property type="protein sequence ID" value="MFD1646859.1"/>
    <property type="molecule type" value="Genomic_DNA"/>
</dbReference>
<keyword evidence="1" id="KW-0805">Transcription regulation</keyword>
<dbReference type="InterPro" id="IPR013655">
    <property type="entry name" value="PAS_fold_3"/>
</dbReference>
<evidence type="ECO:0000256" key="2">
    <source>
        <dbReference type="ARBA" id="ARBA00023163"/>
    </source>
</evidence>
<dbReference type="InterPro" id="IPR000700">
    <property type="entry name" value="PAS-assoc_C"/>
</dbReference>
<organism evidence="6 7">
    <name type="scientific">Haloarchaeobius litoreus</name>
    <dbReference type="NCBI Taxonomy" id="755306"/>
    <lineage>
        <taxon>Archaea</taxon>
        <taxon>Methanobacteriati</taxon>
        <taxon>Methanobacteriota</taxon>
        <taxon>Stenosarchaea group</taxon>
        <taxon>Halobacteria</taxon>
        <taxon>Halobacteriales</taxon>
        <taxon>Halorubellaceae</taxon>
        <taxon>Haloarchaeobius</taxon>
    </lineage>
</organism>
<feature type="domain" description="PAS" evidence="4">
    <location>
        <begin position="616"/>
        <end position="689"/>
    </location>
</feature>
<dbReference type="CDD" id="cd00130">
    <property type="entry name" value="PAS"/>
    <property type="match status" value="6"/>
</dbReference>
<dbReference type="InterPro" id="IPR013656">
    <property type="entry name" value="PAS_4"/>
</dbReference>
<evidence type="ECO:0000259" key="4">
    <source>
        <dbReference type="PROSITE" id="PS50112"/>
    </source>
</evidence>
<dbReference type="InterPro" id="IPR000014">
    <property type="entry name" value="PAS"/>
</dbReference>
<evidence type="ECO:0000313" key="6">
    <source>
        <dbReference type="EMBL" id="MFD1646859.1"/>
    </source>
</evidence>
<proteinExistence type="predicted"/>
<reference evidence="6 7" key="1">
    <citation type="journal article" date="2019" name="Int. J. Syst. Evol. Microbiol.">
        <title>The Global Catalogue of Microorganisms (GCM) 10K type strain sequencing project: providing services to taxonomists for standard genome sequencing and annotation.</title>
        <authorList>
            <consortium name="The Broad Institute Genomics Platform"/>
            <consortium name="The Broad Institute Genome Sequencing Center for Infectious Disease"/>
            <person name="Wu L."/>
            <person name="Ma J."/>
        </authorList>
    </citation>
    <scope>NUCLEOTIDE SEQUENCE [LARGE SCALE GENOMIC DNA]</scope>
    <source>
        <strain evidence="6 7">CGMCC 1.10390</strain>
    </source>
</reference>
<dbReference type="Pfam" id="PF08448">
    <property type="entry name" value="PAS_4"/>
    <property type="match status" value="3"/>
</dbReference>
<dbReference type="InterPro" id="IPR031803">
    <property type="entry name" value="BAT_GAF/HTH-assoc"/>
</dbReference>
<feature type="domain" description="PAS" evidence="4">
    <location>
        <begin position="375"/>
        <end position="445"/>
    </location>
</feature>
<dbReference type="SMART" id="SM00086">
    <property type="entry name" value="PAC"/>
    <property type="match status" value="8"/>
</dbReference>
<dbReference type="NCBIfam" id="TIGR00229">
    <property type="entry name" value="sensory_box"/>
    <property type="match status" value="8"/>
</dbReference>
<feature type="domain" description="PAC" evidence="5">
    <location>
        <begin position="572"/>
        <end position="622"/>
    </location>
</feature>
<sequence length="1685" mass="187121">MPASDHAVLVVGGGSGVVTLLSRYREACGGDVSWREISDPREADSRGYELAFVDRSVETDFVESVEALGSGAGGCPVVAVVGDDDDASAILDAGATVTVGRQTLVETSPAFLDRLLPSGTTGTAGSVDETSAGGWDADLESVFETVPDAVAVAELESGELVHVTRRYAGLVGQDREDLLGANFETLAAEPSGLTPLSARDEVVSSNDPVRLEWPVETDGGDRRWLESSVHLTTVAGERRLVSTAREVTARHAERPQVADIMAESPTATTFHDPETGAILEASTRFAELVGAEDRDAVLGAGLGAVAPAASSETLASLRGIIQRVGESARMEVTDWATDGADGRSIRFQVFVTPGVMGDERCVICQWSDVTERRELEETYQELFENVSDGLVVHEPGSGEIVEVNGRFCEMMGYERDDLLGERVDVIIANDSGYSYERARRLIGRAEAEGPQLFEWRNEHADGHTFPVEVHLSLVEIRGRERVLASVRDITRRKRREREFEQIFNNVNDAIAVHDPETGEFVDVNDTYVEQFGYDVETIRELGVAGLSLTEDGFTADRGDEILGRVDETGEPETVEWRVEHADGEERVYEVNATAATIDGENRVLTINRDITERRRREREYEQIFDGVNDAITVHDPWAEEMLDANQTLCNLVGYDRETVLERGIDGISVADQGFTEERGYELQRAVAETGEPRTAEWRVETVDGERRVLETNVTPATIGGEQRVLVLSRDVTERRRRRRQLELIVGRIDEAVALSEDAATIGRPEYVSPVIEEIFGLPHEELAADTTALRERIHEDDRNGYESALASMVADIEAGTPDDRYDVEFRYHHPDDELRWIHLTAYPMPDVEGYGRVAVFEDITERKRREREYEQIFDAVIDGITVHDPETGEIVAANEAMADLVGYDQSAMVGMDIEDLSPVEAGYTNERGKEIIDRVMDRGEAEVVEWAAETVDSDIRWLEVKATPAVIGGQERYLAIDRDVTERKKREEELRRTQRQFRQISEAVDEVIHLADADLSETYYISPAYEDIWGRPVDEMYEDPYAFEETVHPDDREAFLSFLDRVTTELTDPDIEEDDQYSYDYRVQRDDGEVRWISGRLYPIRNDEGEVIRLVSVNRDMTETKQRQQTLESFQEATAELTTAESAADACRTAVDAASDVFDLDSVAVHLHDEETGRLVPAAGTAALGGTDTLPDWGAADTVPWETFVDERVLRVDPDAESAFGFGPSEEVVAVPLSGHGVMTLWSDEDEAVESAHLIAATLEGALNHVVGERRLESQREELEAQTRRADQLERIAELNRRIEAAITDQSTRAGVERAVCDRLVDIEPFVHAWVAEGATGEGPLEPRATAGLSRETVDQWLHQGLDGDQDRHTAREAWETNDVTVEAGLVGTTRGDWRRDLLRRGVQAVCAVPLSYEGIVQGVLVVHASEPAAFEGPTRETLDQLGSSIGYAVTAIERRRALESDETFELEFRDDDASLPFARLAEETGCQVHHDRTVRRQDGSIRVVYRVVGEVPSDVESVAEETLPGETTVLSDEDDTAIVERTGTTWFGSIISEYGGVLRRGHATPDRTTIVLELPTEANTRRFVRRLEETIPGIHLHAQRQQAASDPVPGELTERVERRLSPRQAEALATAFRMGYFDWPRDHSGEDVADEMGITQPTLNKHLRVGERKVLELVLEVLDSGTEV</sequence>
<feature type="domain" description="PAS" evidence="4">
    <location>
        <begin position="993"/>
        <end position="1066"/>
    </location>
</feature>
<feature type="domain" description="PAC" evidence="5">
    <location>
        <begin position="821"/>
        <end position="871"/>
    </location>
</feature>
<name>A0ABD6DNK8_9EURY</name>
<dbReference type="InterPro" id="IPR007050">
    <property type="entry name" value="HTH_bacterioopsin"/>
</dbReference>
<feature type="domain" description="PAS" evidence="4">
    <location>
        <begin position="762"/>
        <end position="812"/>
    </location>
</feature>
<dbReference type="InterPro" id="IPR029016">
    <property type="entry name" value="GAF-like_dom_sf"/>
</dbReference>
<dbReference type="InterPro" id="IPR052155">
    <property type="entry name" value="Biofilm_reg_signaling"/>
</dbReference>
<dbReference type="InterPro" id="IPR035965">
    <property type="entry name" value="PAS-like_dom_sf"/>
</dbReference>
<dbReference type="PROSITE" id="PS50113">
    <property type="entry name" value="PAC"/>
    <property type="match status" value="6"/>
</dbReference>
<dbReference type="Gene3D" id="3.30.450.20">
    <property type="entry name" value="PAS domain"/>
    <property type="match status" value="8"/>
</dbReference>
<dbReference type="SUPFAM" id="SSF55785">
    <property type="entry name" value="PYP-like sensor domain (PAS domain)"/>
    <property type="match status" value="8"/>
</dbReference>
<protein>
    <submittedName>
        <fullName evidence="6">PAS domain S-box protein</fullName>
    </submittedName>
</protein>
<evidence type="ECO:0000256" key="1">
    <source>
        <dbReference type="ARBA" id="ARBA00023015"/>
    </source>
</evidence>
<dbReference type="PROSITE" id="PS50112">
    <property type="entry name" value="PAS"/>
    <property type="match status" value="5"/>
</dbReference>
<evidence type="ECO:0000259" key="5">
    <source>
        <dbReference type="PROSITE" id="PS50113"/>
    </source>
</evidence>
<dbReference type="Pfam" id="PF08447">
    <property type="entry name" value="PAS_3"/>
    <property type="match status" value="2"/>
</dbReference>
<dbReference type="SMART" id="SM00091">
    <property type="entry name" value="PAS"/>
    <property type="match status" value="8"/>
</dbReference>
<gene>
    <name evidence="6" type="ORF">ACFSBL_14300</name>
</gene>
<feature type="domain" description="PAS" evidence="4">
    <location>
        <begin position="865"/>
        <end position="939"/>
    </location>
</feature>
<dbReference type="Proteomes" id="UP001597034">
    <property type="component" value="Unassembled WGS sequence"/>
</dbReference>
<dbReference type="Pfam" id="PF13426">
    <property type="entry name" value="PAS_9"/>
    <property type="match status" value="2"/>
</dbReference>
<comment type="caution">
    <text evidence="6">The sequence shown here is derived from an EMBL/GenBank/DDBJ whole genome shotgun (WGS) entry which is preliminary data.</text>
</comment>
<keyword evidence="2" id="KW-0804">Transcription</keyword>
<dbReference type="PANTHER" id="PTHR44757:SF2">
    <property type="entry name" value="BIOFILM ARCHITECTURE MAINTENANCE PROTEIN MBAA"/>
    <property type="match status" value="1"/>
</dbReference>
<feature type="domain" description="PAC" evidence="5">
    <location>
        <begin position="1077"/>
        <end position="1129"/>
    </location>
</feature>
<evidence type="ECO:0000256" key="3">
    <source>
        <dbReference type="SAM" id="Coils"/>
    </source>
</evidence>
<dbReference type="PANTHER" id="PTHR44757">
    <property type="entry name" value="DIGUANYLATE CYCLASE DGCP"/>
    <property type="match status" value="1"/>
</dbReference>
<feature type="coiled-coil region" evidence="3">
    <location>
        <begin position="1269"/>
        <end position="1305"/>
    </location>
</feature>
<feature type="domain" description="PAC" evidence="5">
    <location>
        <begin position="451"/>
        <end position="501"/>
    </location>
</feature>
<dbReference type="Pfam" id="PF04967">
    <property type="entry name" value="HTH_10"/>
    <property type="match status" value="1"/>
</dbReference>
<evidence type="ECO:0000313" key="7">
    <source>
        <dbReference type="Proteomes" id="UP001597034"/>
    </source>
</evidence>
<feature type="domain" description="PAC" evidence="5">
    <location>
        <begin position="942"/>
        <end position="992"/>
    </location>
</feature>
<dbReference type="Pfam" id="PF15915">
    <property type="entry name" value="BAT"/>
    <property type="match status" value="1"/>
</dbReference>
<keyword evidence="7" id="KW-1185">Reference proteome</keyword>
<dbReference type="SUPFAM" id="SSF55781">
    <property type="entry name" value="GAF domain-like"/>
    <property type="match status" value="2"/>
</dbReference>
<dbReference type="Gene3D" id="3.30.450.40">
    <property type="match status" value="2"/>
</dbReference>